<dbReference type="Pfam" id="PF25066">
    <property type="entry name" value="TPR_VPS8_2"/>
    <property type="match status" value="1"/>
</dbReference>
<feature type="region of interest" description="Disordered" evidence="4">
    <location>
        <begin position="1"/>
        <end position="148"/>
    </location>
</feature>
<evidence type="ECO:0000259" key="5">
    <source>
        <dbReference type="PROSITE" id="PS50089"/>
    </source>
</evidence>
<feature type="compositionally biased region" description="Polar residues" evidence="4">
    <location>
        <begin position="1164"/>
        <end position="1173"/>
    </location>
</feature>
<keyword evidence="2" id="KW-0862">Zinc</keyword>
<evidence type="ECO:0000256" key="4">
    <source>
        <dbReference type="SAM" id="MobiDB-lite"/>
    </source>
</evidence>
<dbReference type="GO" id="GO:0008270">
    <property type="term" value="F:zinc ion binding"/>
    <property type="evidence" value="ECO:0007669"/>
    <property type="project" value="UniProtKB-KW"/>
</dbReference>
<dbReference type="InterPro" id="IPR015943">
    <property type="entry name" value="WD40/YVTN_repeat-like_dom_sf"/>
</dbReference>
<feature type="compositionally biased region" description="Low complexity" evidence="4">
    <location>
        <begin position="1"/>
        <end position="12"/>
    </location>
</feature>
<sequence length="1919" mass="212469">MPASSSSPAMASQHAPTPRELDLDAFLPTSPTSSASSDADAADPDHRRAVDDLLRLLSSSDSDSDSEESSRIPSSTSSGAPSRVQAPAPPAEPSPLPSPPPPPRRSASASPSETLSSLVARTFSSNGASSSSRPLPSLFRGVRPSPKPGAALAAAAAASRAVLTPHAAAIKSRRSVSAPVEKVLVEEGSGSEDSKELPPTGSLEAEVEEKGNSEPVAEATKQTAGGSVGTELGEDEQAEAGGEENAEAIKLVEASSLDSLVAEESSGHEQGDDVNLAETDQVVNQIEAVYEENGDGETVDDNHVQSDQGMDLIGVVSEESSDDEQEFERSDSIMEEKVESGSLIDKVIEERVEQLEASRKAEKNAEKKLKVSMKPLEWAEELEKRQASFGQHWEEGAAAQPMQLEGIGKGPPAIGYMQIEMDNPVTRAMSSPSFRSDHGSPQVLAVHKSYIAMGTSKGAVIVIPSKYSIHQADDTDAKMLFFWNQGERTRSPVTAMCFNQQGDLLLVGYGDGHMTIWDVQKSAAAKVIYGEHTAPVVHACFIRQSKAITGDSKGVVLLHTFSIIPVINRLTVKGTQRLFDGNTGIVLSACPLVMDESFGFSNSSAQGNQTTSSSGSLGSMMGGVVGGVVGVDSGWKFFNEGSSPMEDGVVVMFIMHQHTLVVRLRTNIDHVDHIETFSRPDGAREGSIAYAAWKYTSSLNESSSVDEERVSWLALAWDRQVQVAKFVKSKIFKHKEWKLDSAAVGVAWLDDQMLVVLNLRGQLCLFSKDGSELRRTTFVPDGLLFDDTILHHAHFFNRFGNPERHFNSSVAVRGATVYILGPSFLTVSRLLPWKERIEALKRAGDWMGALDMAMRLYDGQTQGVVDLPRTVDSIREAIMPYLVELLLSYISYVFEYISIALSNHTGKGGESDVLIEADRSLLTQRDEQYARVGGVAVEYCVHIGRNDILFDTVFSKFVAAQSGGMFLEVLEPYILKDMLGSLPPEIMQALVEHYSGKGWLQRVEQCILHMDISSLDFNQVVRLCHEHGLYGALIYLFNQGLNDFRTPLEELLSVVQNTNSKDDTSSGYRMLVYLKYCFQGLAFPPGHGIIPRSRLHSVREELLQFLLEESKPLTSEVFKGFNASCGKCLNICYLLWMDTEATLEVLKCAFVQDNFEPRDELPSTVHTSVSGNEDSIDAGSPESQNTMVQNVVDAIIDIVGLKNDVIRSVVMGNTESEFWPSEKDFSYLMEFVSFFVSHKRANASKRVVRHILTYLISSYDDTRTRTQKEKEVLQLFNAVPQNDWNSDFVLNLCSDAHFYQACGLIFTTRNQNLAALDSYMKDEEEPFHAFIFIDKKLLELVDDEVLSFHTTVISRFPELVKLSRECAFVLASDHFCDKIQQILAELHSDRHSLFLFLKTAIEAHLSGKLDLSKLEVRNKQTVELQYSSTDVEDYQQRLSNLSKLCHNPVYIDDELVELYLELLCQYERRSVLKFLETFDSYRLERCLHFCLDYGVTDAAAFLQERVGDVGSALDLILAGLDEKISLFISSVENTFSGVASKSISEIKQLDIVLEMSEAHPVLDALHASIGLCQRNSQRLDPEESQSLWFQLLDSFSEPLKKLYGIKDVNGKGARSNWSEAPMEHLKEKGLSQQMRISTKQKCLNVLRKVFSQCVGETIEAMAGYIPLPAIMAKLLSDNGSQEFGDFKLVIHRMLSMYLYEKRILETAKSVIEDDSFYTLSLLKRGVCHGFAPETFVCCICNCSLSKEGAISAVRLFSCGHATHLQCESGQTRSSNQESKEGCPVCLSTSDTQARSKSPMFENGLMKYSGAEHEVSHGIHQIHEVDHAERSRGLQQMSRYEILNNLQKAQKSFHIETVPPLKLAPPAIYHEKIQKRTTSVGETSKHSVRSQKPQKIWQMKEQKSKQTGSRHPQKSSFLRK</sequence>
<feature type="region of interest" description="Disordered" evidence="4">
    <location>
        <begin position="1161"/>
        <end position="1183"/>
    </location>
</feature>
<evidence type="ECO:0000313" key="7">
    <source>
        <dbReference type="Proteomes" id="UP000604825"/>
    </source>
</evidence>
<proteinExistence type="inferred from homology"/>
<evidence type="ECO:0000256" key="2">
    <source>
        <dbReference type="PROSITE-ProRule" id="PRU00175"/>
    </source>
</evidence>
<dbReference type="SUPFAM" id="SSF57850">
    <property type="entry name" value="RING/U-box"/>
    <property type="match status" value="1"/>
</dbReference>
<keyword evidence="2" id="KW-0863">Zinc-finger</keyword>
<feature type="compositionally biased region" description="Pro residues" evidence="4">
    <location>
        <begin position="87"/>
        <end position="104"/>
    </location>
</feature>
<dbReference type="SMART" id="SM00320">
    <property type="entry name" value="WD40"/>
    <property type="match status" value="2"/>
</dbReference>
<dbReference type="GO" id="GO:0030897">
    <property type="term" value="C:HOPS complex"/>
    <property type="evidence" value="ECO:0007669"/>
    <property type="project" value="TreeGrafter"/>
</dbReference>
<dbReference type="InterPro" id="IPR045111">
    <property type="entry name" value="Vps41/Vps8"/>
</dbReference>
<feature type="compositionally biased region" description="Low complexity" evidence="4">
    <location>
        <begin position="28"/>
        <end position="39"/>
    </location>
</feature>
<dbReference type="GO" id="GO:0034058">
    <property type="term" value="P:endosomal vesicle fusion"/>
    <property type="evidence" value="ECO:0007669"/>
    <property type="project" value="TreeGrafter"/>
</dbReference>
<dbReference type="PANTHER" id="PTHR12616:SF8">
    <property type="entry name" value="VACUOLAR PROTEIN SORTING-ASSOCIATED PROTEIN 8 HOMOLOG"/>
    <property type="match status" value="1"/>
</dbReference>
<dbReference type="InterPro" id="IPR001841">
    <property type="entry name" value="Znf_RING"/>
</dbReference>
<feature type="domain" description="RING-type" evidence="5">
    <location>
        <begin position="1737"/>
        <end position="1785"/>
    </location>
</feature>
<dbReference type="PROSITE" id="PS50082">
    <property type="entry name" value="WD_REPEATS_2"/>
    <property type="match status" value="1"/>
</dbReference>
<keyword evidence="2" id="KW-0479">Metal-binding</keyword>
<dbReference type="Gene3D" id="2.130.10.10">
    <property type="entry name" value="YVTN repeat-like/Quinoprotein amine dehydrogenase"/>
    <property type="match status" value="1"/>
</dbReference>
<organism evidence="6 7">
    <name type="scientific">Miscanthus lutarioriparius</name>
    <dbReference type="NCBI Taxonomy" id="422564"/>
    <lineage>
        <taxon>Eukaryota</taxon>
        <taxon>Viridiplantae</taxon>
        <taxon>Streptophyta</taxon>
        <taxon>Embryophyta</taxon>
        <taxon>Tracheophyta</taxon>
        <taxon>Spermatophyta</taxon>
        <taxon>Magnoliopsida</taxon>
        <taxon>Liliopsida</taxon>
        <taxon>Poales</taxon>
        <taxon>Poaceae</taxon>
        <taxon>PACMAD clade</taxon>
        <taxon>Panicoideae</taxon>
        <taxon>Andropogonodae</taxon>
        <taxon>Andropogoneae</taxon>
        <taxon>Saccharinae</taxon>
        <taxon>Miscanthus</taxon>
    </lineage>
</organism>
<dbReference type="InterPro" id="IPR036322">
    <property type="entry name" value="WD40_repeat_dom_sf"/>
</dbReference>
<dbReference type="Pfam" id="PF12816">
    <property type="entry name" value="TPR_Vps8"/>
    <property type="match status" value="1"/>
</dbReference>
<dbReference type="PROSITE" id="PS50089">
    <property type="entry name" value="ZF_RING_2"/>
    <property type="match status" value="1"/>
</dbReference>
<protein>
    <recommendedName>
        <fullName evidence="5">RING-type domain-containing protein</fullName>
    </recommendedName>
</protein>
<dbReference type="InterPro" id="IPR001680">
    <property type="entry name" value="WD40_rpt"/>
</dbReference>
<evidence type="ECO:0000256" key="3">
    <source>
        <dbReference type="PROSITE-ProRule" id="PRU00221"/>
    </source>
</evidence>
<feature type="compositionally biased region" description="Basic and acidic residues" evidence="4">
    <location>
        <begin position="43"/>
        <end position="54"/>
    </location>
</feature>
<gene>
    <name evidence="6" type="ORF">NCGR_LOCUS35780</name>
</gene>
<feature type="compositionally biased region" description="Acidic residues" evidence="4">
    <location>
        <begin position="232"/>
        <end position="246"/>
    </location>
</feature>
<dbReference type="GO" id="GO:0005770">
    <property type="term" value="C:late endosome"/>
    <property type="evidence" value="ECO:0007669"/>
    <property type="project" value="TreeGrafter"/>
</dbReference>
<feature type="compositionally biased region" description="Low complexity" evidence="4">
    <location>
        <begin position="105"/>
        <end position="141"/>
    </location>
</feature>
<dbReference type="OrthoDB" id="289913at2759"/>
<feature type="compositionally biased region" description="Basic residues" evidence="4">
    <location>
        <begin position="1910"/>
        <end position="1919"/>
    </location>
</feature>
<reference evidence="6" key="1">
    <citation type="submission" date="2020-10" db="EMBL/GenBank/DDBJ databases">
        <authorList>
            <person name="Han B."/>
            <person name="Lu T."/>
            <person name="Zhao Q."/>
            <person name="Huang X."/>
            <person name="Zhao Y."/>
        </authorList>
    </citation>
    <scope>NUCLEOTIDE SEQUENCE</scope>
</reference>
<comment type="caution">
    <text evidence="6">The sequence shown here is derived from an EMBL/GenBank/DDBJ whole genome shotgun (WGS) entry which is preliminary data.</text>
</comment>
<evidence type="ECO:0000313" key="6">
    <source>
        <dbReference type="EMBL" id="CAD6252051.1"/>
    </source>
</evidence>
<dbReference type="GO" id="GO:0006623">
    <property type="term" value="P:protein targeting to vacuole"/>
    <property type="evidence" value="ECO:0007669"/>
    <property type="project" value="InterPro"/>
</dbReference>
<dbReference type="Proteomes" id="UP000604825">
    <property type="component" value="Unassembled WGS sequence"/>
</dbReference>
<keyword evidence="7" id="KW-1185">Reference proteome</keyword>
<keyword evidence="3" id="KW-0853">WD repeat</keyword>
<feature type="region of interest" description="Disordered" evidence="4">
    <location>
        <begin position="1875"/>
        <end position="1919"/>
    </location>
</feature>
<dbReference type="InterPro" id="IPR059070">
    <property type="entry name" value="TPR_VPS8_2"/>
</dbReference>
<dbReference type="InterPro" id="IPR025941">
    <property type="entry name" value="Vps8_central_dom"/>
</dbReference>
<dbReference type="EMBL" id="CAJGYO010000008">
    <property type="protein sequence ID" value="CAD6252051.1"/>
    <property type="molecule type" value="Genomic_DNA"/>
</dbReference>
<feature type="repeat" description="WD" evidence="3">
    <location>
        <begin position="493"/>
        <end position="527"/>
    </location>
</feature>
<comment type="similarity">
    <text evidence="1">Belongs to the VPS8 family.</text>
</comment>
<name>A0A811Q1L6_9POAL</name>
<accession>A0A811Q1L6</accession>
<dbReference type="Pfam" id="PF23410">
    <property type="entry name" value="Beta-prop_VPS8"/>
    <property type="match status" value="1"/>
</dbReference>
<dbReference type="PANTHER" id="PTHR12616">
    <property type="entry name" value="VACUOLAR PROTEIN SORTING VPS41"/>
    <property type="match status" value="1"/>
</dbReference>
<evidence type="ECO:0000256" key="1">
    <source>
        <dbReference type="ARBA" id="ARBA00009422"/>
    </source>
</evidence>
<feature type="region of interest" description="Disordered" evidence="4">
    <location>
        <begin position="184"/>
        <end position="277"/>
    </location>
</feature>
<dbReference type="SUPFAM" id="SSF50978">
    <property type="entry name" value="WD40 repeat-like"/>
    <property type="match status" value="1"/>
</dbReference>